<accession>E1X2Q4</accession>
<dbReference type="AlphaFoldDB" id="E1X2Q4"/>
<keyword evidence="1" id="KW-1133">Transmembrane helix</keyword>
<keyword evidence="3" id="KW-1185">Reference proteome</keyword>
<evidence type="ECO:0000313" key="3">
    <source>
        <dbReference type="Proteomes" id="UP000008963"/>
    </source>
</evidence>
<dbReference type="Proteomes" id="UP000008963">
    <property type="component" value="Chromosome"/>
</dbReference>
<organism evidence="2 3">
    <name type="scientific">Halobacteriovorax marinus (strain ATCC BAA-682 / DSM 15412 / SJ)</name>
    <name type="common">Bacteriovorax marinus</name>
    <dbReference type="NCBI Taxonomy" id="862908"/>
    <lineage>
        <taxon>Bacteria</taxon>
        <taxon>Pseudomonadati</taxon>
        <taxon>Bdellovibrionota</taxon>
        <taxon>Bacteriovoracia</taxon>
        <taxon>Bacteriovoracales</taxon>
        <taxon>Halobacteriovoraceae</taxon>
        <taxon>Halobacteriovorax</taxon>
    </lineage>
</organism>
<keyword evidence="1" id="KW-0472">Membrane</keyword>
<evidence type="ECO:0000313" key="2">
    <source>
        <dbReference type="EMBL" id="CBW25099.1"/>
    </source>
</evidence>
<evidence type="ECO:0000256" key="1">
    <source>
        <dbReference type="SAM" id="Phobius"/>
    </source>
</evidence>
<dbReference type="PATRIC" id="fig|862908.3.peg.159"/>
<dbReference type="KEGG" id="bmx:BMS_0164"/>
<dbReference type="EMBL" id="FQ312005">
    <property type="protein sequence ID" value="CBW25099.1"/>
    <property type="molecule type" value="Genomic_DNA"/>
</dbReference>
<dbReference type="STRING" id="862908.BMS_0164"/>
<sequence length="113" mass="12815">MASEFLEKYQDGTKVQWHNAALGTIGTSMIISSFFVNSSGSNKKTLLIGGITSIIVNFLMARTFEASNERHLNRAILEYNKRNLPQIEFNQTGLGNKKSNSYKTVYLEKKWSF</sequence>
<proteinExistence type="predicted"/>
<feature type="transmembrane region" description="Helical" evidence="1">
    <location>
        <begin position="20"/>
        <end position="40"/>
    </location>
</feature>
<reference evidence="3" key="1">
    <citation type="journal article" date="2013" name="ISME J.">
        <title>A small predatory core genome in the divergent marine Bacteriovorax marinus SJ and the terrestrial Bdellovibrio bacteriovorus.</title>
        <authorList>
            <person name="Crossman L.C."/>
            <person name="Chen H."/>
            <person name="Cerdeno-Tarraga A.M."/>
            <person name="Brooks K."/>
            <person name="Quail M.A."/>
            <person name="Pineiro S.A."/>
            <person name="Hobley L."/>
            <person name="Sockett R.E."/>
            <person name="Bentley S.D."/>
            <person name="Parkhill J."/>
            <person name="Williams H.N."/>
            <person name="Stine O.C."/>
        </authorList>
    </citation>
    <scope>NUCLEOTIDE SEQUENCE [LARGE SCALE GENOMIC DNA]</scope>
    <source>
        <strain evidence="3">ATCC BAA-682 / DSM 15412 / SJ</strain>
    </source>
</reference>
<gene>
    <name evidence="2" type="ordered locus">BMS_0164</name>
</gene>
<keyword evidence="1" id="KW-0812">Transmembrane</keyword>
<name>E1X2Q4_HALMS</name>
<dbReference type="HOGENOM" id="CLU_2129965_0_0_7"/>
<protein>
    <submittedName>
        <fullName evidence="2">Membrane protein</fullName>
    </submittedName>
</protein>